<proteinExistence type="inferred from homology"/>
<evidence type="ECO:0000256" key="7">
    <source>
        <dbReference type="RuleBase" id="RU362042"/>
    </source>
</evidence>
<comment type="caution">
    <text evidence="9">The sequence shown here is derived from an EMBL/GenBank/DDBJ whole genome shotgun (WGS) entry which is preliminary data.</text>
</comment>
<dbReference type="InterPro" id="IPR036286">
    <property type="entry name" value="LexA/Signal_pep-like_sf"/>
</dbReference>
<evidence type="ECO:0000313" key="9">
    <source>
        <dbReference type="EMBL" id="KGM97097.1"/>
    </source>
</evidence>
<dbReference type="CDD" id="cd06530">
    <property type="entry name" value="S26_SPase_I"/>
    <property type="match status" value="1"/>
</dbReference>
<evidence type="ECO:0000259" key="8">
    <source>
        <dbReference type="Pfam" id="PF10502"/>
    </source>
</evidence>
<dbReference type="PROSITE" id="PS00760">
    <property type="entry name" value="SPASE_I_2"/>
    <property type="match status" value="1"/>
</dbReference>
<comment type="subcellular location">
    <subcellularLocation>
        <location evidence="2">Cell membrane</location>
        <topology evidence="2">Single-pass type II membrane protein</topology>
    </subcellularLocation>
    <subcellularLocation>
        <location evidence="7">Membrane</location>
        <topology evidence="7">Single-pass type II membrane protein</topology>
    </subcellularLocation>
</comment>
<evidence type="ECO:0000256" key="5">
    <source>
        <dbReference type="ARBA" id="ARBA00022801"/>
    </source>
</evidence>
<dbReference type="GO" id="GO:0009003">
    <property type="term" value="F:signal peptidase activity"/>
    <property type="evidence" value="ECO:0007669"/>
    <property type="project" value="UniProtKB-EC"/>
</dbReference>
<dbReference type="GO" id="GO:0006465">
    <property type="term" value="P:signal peptide processing"/>
    <property type="evidence" value="ECO:0007669"/>
    <property type="project" value="InterPro"/>
</dbReference>
<dbReference type="GO" id="GO:0005886">
    <property type="term" value="C:plasma membrane"/>
    <property type="evidence" value="ECO:0007669"/>
    <property type="project" value="UniProtKB-SubCell"/>
</dbReference>
<keyword evidence="7" id="KW-0472">Membrane</keyword>
<sequence>MLSMKSKKFFKEWIIPIGCAVILVVLIRYFWFFQVSVPTKSMYPTIKPGDRIIVTRIYNKDKLKRGDIIVFYSKELENTLIKRLIGLPGDKINIDIDGKVYINGQKVDEPYVVYNGGKIGEYKVPEGQYFFMGDNRENSWDGRYWQNSFISKDDIKGRARFILFPFNRLGKFKIGDVADK</sequence>
<reference evidence="9 10" key="1">
    <citation type="submission" date="2014-01" db="EMBL/GenBank/DDBJ databases">
        <title>Plasmidome dynamics in the species complex Clostridium novyi sensu lato converts strains of independent lineages into distinctly different pathogens.</title>
        <authorList>
            <person name="Skarin H."/>
            <person name="Segerman B."/>
        </authorList>
    </citation>
    <scope>NUCLEOTIDE SEQUENCE [LARGE SCALE GENOMIC DNA]</scope>
    <source>
        <strain evidence="9 10">DC5</strain>
    </source>
</reference>
<accession>A0A0A0I883</accession>
<dbReference type="AlphaFoldDB" id="A0A0A0I883"/>
<evidence type="ECO:0000256" key="3">
    <source>
        <dbReference type="ARBA" id="ARBA00009370"/>
    </source>
</evidence>
<dbReference type="Gene3D" id="2.10.109.10">
    <property type="entry name" value="Umud Fragment, subunit A"/>
    <property type="match status" value="1"/>
</dbReference>
<dbReference type="EMBL" id="JDRY01000069">
    <property type="protein sequence ID" value="KGM97097.1"/>
    <property type="molecule type" value="Genomic_DNA"/>
</dbReference>
<dbReference type="PANTHER" id="PTHR43390">
    <property type="entry name" value="SIGNAL PEPTIDASE I"/>
    <property type="match status" value="1"/>
</dbReference>
<dbReference type="Pfam" id="PF10502">
    <property type="entry name" value="Peptidase_S26"/>
    <property type="match status" value="1"/>
</dbReference>
<dbReference type="GO" id="GO:0004252">
    <property type="term" value="F:serine-type endopeptidase activity"/>
    <property type="evidence" value="ECO:0007669"/>
    <property type="project" value="InterPro"/>
</dbReference>
<dbReference type="EC" id="3.4.21.89" evidence="4 7"/>
<evidence type="ECO:0000313" key="10">
    <source>
        <dbReference type="Proteomes" id="UP000030014"/>
    </source>
</evidence>
<dbReference type="Proteomes" id="UP000030014">
    <property type="component" value="Unassembled WGS sequence"/>
</dbReference>
<comment type="similarity">
    <text evidence="3 7">Belongs to the peptidase S26 family.</text>
</comment>
<protein>
    <recommendedName>
        <fullName evidence="4 7">Signal peptidase I</fullName>
        <ecNumber evidence="4 7">3.4.21.89</ecNumber>
    </recommendedName>
</protein>
<evidence type="ECO:0000256" key="1">
    <source>
        <dbReference type="ARBA" id="ARBA00000677"/>
    </source>
</evidence>
<dbReference type="PANTHER" id="PTHR43390:SF1">
    <property type="entry name" value="CHLOROPLAST PROCESSING PEPTIDASE"/>
    <property type="match status" value="1"/>
</dbReference>
<organism evidence="9 10">
    <name type="scientific">Clostridium botulinum C/D str. DC5</name>
    <dbReference type="NCBI Taxonomy" id="1443128"/>
    <lineage>
        <taxon>Bacteria</taxon>
        <taxon>Bacillati</taxon>
        <taxon>Bacillota</taxon>
        <taxon>Clostridia</taxon>
        <taxon>Eubacteriales</taxon>
        <taxon>Clostridiaceae</taxon>
        <taxon>Clostridium</taxon>
    </lineage>
</organism>
<dbReference type="SUPFAM" id="SSF51306">
    <property type="entry name" value="LexA/Signal peptidase"/>
    <property type="match status" value="1"/>
</dbReference>
<name>A0A0A0I883_CLOBO</name>
<comment type="catalytic activity">
    <reaction evidence="1 7">
        <text>Cleavage of hydrophobic, N-terminal signal or leader sequences from secreted and periplasmic proteins.</text>
        <dbReference type="EC" id="3.4.21.89"/>
    </reaction>
</comment>
<feature type="transmembrane region" description="Helical" evidence="7">
    <location>
        <begin position="12"/>
        <end position="32"/>
    </location>
</feature>
<dbReference type="PROSITE" id="PS00761">
    <property type="entry name" value="SPASE_I_3"/>
    <property type="match status" value="1"/>
</dbReference>
<dbReference type="InterPro" id="IPR019758">
    <property type="entry name" value="Pept_S26A_signal_pept_1_CS"/>
</dbReference>
<keyword evidence="7" id="KW-0645">Protease</keyword>
<dbReference type="NCBIfam" id="TIGR02227">
    <property type="entry name" value="sigpep_I_bact"/>
    <property type="match status" value="1"/>
</dbReference>
<keyword evidence="7" id="KW-0812">Transmembrane</keyword>
<evidence type="ECO:0000256" key="2">
    <source>
        <dbReference type="ARBA" id="ARBA00004401"/>
    </source>
</evidence>
<dbReference type="PRINTS" id="PR00727">
    <property type="entry name" value="LEADERPTASE"/>
</dbReference>
<dbReference type="InterPro" id="IPR019533">
    <property type="entry name" value="Peptidase_S26"/>
</dbReference>
<feature type="active site" evidence="6">
    <location>
        <position position="82"/>
    </location>
</feature>
<dbReference type="InterPro" id="IPR019757">
    <property type="entry name" value="Pept_S26A_signal_pept_1_Lys-AS"/>
</dbReference>
<feature type="domain" description="Peptidase S26" evidence="8">
    <location>
        <begin position="11"/>
        <end position="163"/>
    </location>
</feature>
<gene>
    <name evidence="9" type="ORF">Z955_12630</name>
</gene>
<keyword evidence="5 7" id="KW-0378">Hydrolase</keyword>
<evidence type="ECO:0000256" key="4">
    <source>
        <dbReference type="ARBA" id="ARBA00013208"/>
    </source>
</evidence>
<feature type="active site" evidence="6">
    <location>
        <position position="41"/>
    </location>
</feature>
<keyword evidence="7" id="KW-1133">Transmembrane helix</keyword>
<evidence type="ECO:0000256" key="6">
    <source>
        <dbReference type="PIRSR" id="PIRSR600223-1"/>
    </source>
</evidence>
<dbReference type="InterPro" id="IPR000223">
    <property type="entry name" value="Pept_S26A_signal_pept_1"/>
</dbReference>